<dbReference type="EMBL" id="CAMPGE010025477">
    <property type="protein sequence ID" value="CAI2383229.1"/>
    <property type="molecule type" value="Genomic_DNA"/>
</dbReference>
<proteinExistence type="predicted"/>
<evidence type="ECO:0000313" key="2">
    <source>
        <dbReference type="Proteomes" id="UP001295684"/>
    </source>
</evidence>
<organism evidence="1 2">
    <name type="scientific">Euplotes crassus</name>
    <dbReference type="NCBI Taxonomy" id="5936"/>
    <lineage>
        <taxon>Eukaryota</taxon>
        <taxon>Sar</taxon>
        <taxon>Alveolata</taxon>
        <taxon>Ciliophora</taxon>
        <taxon>Intramacronucleata</taxon>
        <taxon>Spirotrichea</taxon>
        <taxon>Hypotrichia</taxon>
        <taxon>Euplotida</taxon>
        <taxon>Euplotidae</taxon>
        <taxon>Moneuplotes</taxon>
    </lineage>
</organism>
<dbReference type="Proteomes" id="UP001295684">
    <property type="component" value="Unassembled WGS sequence"/>
</dbReference>
<accession>A0AAD1Y262</accession>
<sequence length="112" mass="12423">MPRFVLLVQNCNGSAALYKGKCHHWQNFLVLLQSSLALNKVKFLTFHASLCFSHFSKQGGIVSRISSSSPGSAQSSKLLELSFRCWLSLRELFRLEGAGTCKCSVFDSSSIF</sequence>
<name>A0AAD1Y262_EUPCR</name>
<keyword evidence="2" id="KW-1185">Reference proteome</keyword>
<dbReference type="AlphaFoldDB" id="A0AAD1Y262"/>
<protein>
    <submittedName>
        <fullName evidence="1">Uncharacterized protein</fullName>
    </submittedName>
</protein>
<reference evidence="1" key="1">
    <citation type="submission" date="2023-07" db="EMBL/GenBank/DDBJ databases">
        <authorList>
            <consortium name="AG Swart"/>
            <person name="Singh M."/>
            <person name="Singh A."/>
            <person name="Seah K."/>
            <person name="Emmerich C."/>
        </authorList>
    </citation>
    <scope>NUCLEOTIDE SEQUENCE</scope>
    <source>
        <strain evidence="1">DP1</strain>
    </source>
</reference>
<gene>
    <name evidence="1" type="ORF">ECRASSUSDP1_LOCUS24724</name>
</gene>
<evidence type="ECO:0000313" key="1">
    <source>
        <dbReference type="EMBL" id="CAI2383229.1"/>
    </source>
</evidence>
<comment type="caution">
    <text evidence="1">The sequence shown here is derived from an EMBL/GenBank/DDBJ whole genome shotgun (WGS) entry which is preliminary data.</text>
</comment>